<dbReference type="AlphaFoldDB" id="A0A0C3RYF8"/>
<dbReference type="STRING" id="745531.A0A0C3RYF8"/>
<dbReference type="EMBL" id="KN840860">
    <property type="protein sequence ID" value="KIP01212.1"/>
    <property type="molecule type" value="Genomic_DNA"/>
</dbReference>
<dbReference type="Proteomes" id="UP000053257">
    <property type="component" value="Unassembled WGS sequence"/>
</dbReference>
<sequence>MGPEMRPSIYLQTMVSILTLHCSDVVARLVNVTVDDQDPQLAYAPAENHWLSFVDHDCQRGCSAKPDAAQAYNHSWHDATYDFNVTSQNAPQTIAFQFTGSAIYVYGIVMSSKETDLLFFMDHDPSGNFTYQSSGSQTAYRYNVLYYANSLLRSGTHYLLLQNGQGDGGNRSLVLFDYLIYTT</sequence>
<organism evidence="1 2">
    <name type="scientific">Phlebiopsis gigantea (strain 11061_1 CR5-6)</name>
    <name type="common">White-rot fungus</name>
    <name type="synonym">Peniophora gigantea</name>
    <dbReference type="NCBI Taxonomy" id="745531"/>
    <lineage>
        <taxon>Eukaryota</taxon>
        <taxon>Fungi</taxon>
        <taxon>Dikarya</taxon>
        <taxon>Basidiomycota</taxon>
        <taxon>Agaricomycotina</taxon>
        <taxon>Agaricomycetes</taxon>
        <taxon>Polyporales</taxon>
        <taxon>Phanerochaetaceae</taxon>
        <taxon>Phlebiopsis</taxon>
    </lineage>
</organism>
<dbReference type="HOGENOM" id="CLU_081164_2_0_1"/>
<evidence type="ECO:0000313" key="1">
    <source>
        <dbReference type="EMBL" id="KIP01212.1"/>
    </source>
</evidence>
<proteinExistence type="predicted"/>
<name>A0A0C3RYF8_PHLG1</name>
<keyword evidence="2" id="KW-1185">Reference proteome</keyword>
<dbReference type="OrthoDB" id="3245657at2759"/>
<accession>A0A0C3RYF8</accession>
<reference evidence="1 2" key="1">
    <citation type="journal article" date="2014" name="PLoS Genet.">
        <title>Analysis of the Phlebiopsis gigantea genome, transcriptome and secretome provides insight into its pioneer colonization strategies of wood.</title>
        <authorList>
            <person name="Hori C."/>
            <person name="Ishida T."/>
            <person name="Igarashi K."/>
            <person name="Samejima M."/>
            <person name="Suzuki H."/>
            <person name="Master E."/>
            <person name="Ferreira P."/>
            <person name="Ruiz-Duenas F.J."/>
            <person name="Held B."/>
            <person name="Canessa P."/>
            <person name="Larrondo L.F."/>
            <person name="Schmoll M."/>
            <person name="Druzhinina I.S."/>
            <person name="Kubicek C.P."/>
            <person name="Gaskell J.A."/>
            <person name="Kersten P."/>
            <person name="St John F."/>
            <person name="Glasner J."/>
            <person name="Sabat G."/>
            <person name="Splinter BonDurant S."/>
            <person name="Syed K."/>
            <person name="Yadav J."/>
            <person name="Mgbeahuruike A.C."/>
            <person name="Kovalchuk A."/>
            <person name="Asiegbu F.O."/>
            <person name="Lackner G."/>
            <person name="Hoffmeister D."/>
            <person name="Rencoret J."/>
            <person name="Gutierrez A."/>
            <person name="Sun H."/>
            <person name="Lindquist E."/>
            <person name="Barry K."/>
            <person name="Riley R."/>
            <person name="Grigoriev I.V."/>
            <person name="Henrissat B."/>
            <person name="Kues U."/>
            <person name="Berka R.M."/>
            <person name="Martinez A.T."/>
            <person name="Covert S.F."/>
            <person name="Blanchette R.A."/>
            <person name="Cullen D."/>
        </authorList>
    </citation>
    <scope>NUCLEOTIDE SEQUENCE [LARGE SCALE GENOMIC DNA]</scope>
    <source>
        <strain evidence="1 2">11061_1 CR5-6</strain>
    </source>
</reference>
<evidence type="ECO:0000313" key="2">
    <source>
        <dbReference type="Proteomes" id="UP000053257"/>
    </source>
</evidence>
<dbReference type="Gene3D" id="2.60.120.260">
    <property type="entry name" value="Galactose-binding domain-like"/>
    <property type="match status" value="1"/>
</dbReference>
<protein>
    <submittedName>
        <fullName evidence="1">Uncharacterized protein</fullName>
    </submittedName>
</protein>
<gene>
    <name evidence="1" type="ORF">PHLGIDRAFT_379487</name>
</gene>